<dbReference type="RefSeq" id="WP_261757673.1">
    <property type="nucleotide sequence ID" value="NZ_CP104562.2"/>
</dbReference>
<gene>
    <name evidence="3" type="ORF">N4261_23585</name>
</gene>
<feature type="domain" description="Integrase catalytic" evidence="2">
    <location>
        <begin position="268"/>
        <end position="459"/>
    </location>
</feature>
<dbReference type="SUPFAM" id="SSF53098">
    <property type="entry name" value="Ribonuclease H-like"/>
    <property type="match status" value="1"/>
</dbReference>
<evidence type="ECO:0000259" key="2">
    <source>
        <dbReference type="PROSITE" id="PS50994"/>
    </source>
</evidence>
<dbReference type="InterPro" id="IPR001584">
    <property type="entry name" value="Integrase_cat-core"/>
</dbReference>
<organism evidence="3 4">
    <name type="scientific">Roseateles amylovorans</name>
    <dbReference type="NCBI Taxonomy" id="2978473"/>
    <lineage>
        <taxon>Bacteria</taxon>
        <taxon>Pseudomonadati</taxon>
        <taxon>Pseudomonadota</taxon>
        <taxon>Betaproteobacteria</taxon>
        <taxon>Burkholderiales</taxon>
        <taxon>Sphaerotilaceae</taxon>
        <taxon>Roseateles</taxon>
    </lineage>
</organism>
<dbReference type="Pfam" id="PF09299">
    <property type="entry name" value="Mu-transpos_C"/>
    <property type="match status" value="1"/>
</dbReference>
<dbReference type="InterPro" id="IPR036397">
    <property type="entry name" value="RNaseH_sf"/>
</dbReference>
<dbReference type="Proteomes" id="UP001064933">
    <property type="component" value="Chromosome"/>
</dbReference>
<dbReference type="InterPro" id="IPR012337">
    <property type="entry name" value="RNaseH-like_sf"/>
</dbReference>
<reference evidence="3" key="1">
    <citation type="submission" date="2022-10" db="EMBL/GenBank/DDBJ databases">
        <title>Characterization and whole genome sequencing of a new Roseateles species, isolated from fresh water.</title>
        <authorList>
            <person name="Guliayeva D.Y."/>
            <person name="Akhremchuk A.E."/>
            <person name="Sikolenko M.A."/>
            <person name="Valentovich L.N."/>
            <person name="Sidarenka A.V."/>
        </authorList>
    </citation>
    <scope>NUCLEOTIDE SEQUENCE</scope>
    <source>
        <strain evidence="3">BIM B-1768</strain>
    </source>
</reference>
<dbReference type="EMBL" id="CP104562">
    <property type="protein sequence ID" value="UXH77915.1"/>
    <property type="molecule type" value="Genomic_DNA"/>
</dbReference>
<sequence>MGIYVVAVGLVVRDGQRTWRFERALDDERKTVVFLDELTHAPRTMSLAELHRLVDSGRLSVDRGDSPSLLRTTGRPAALISTVEDLRPDVRAEIERRHRYLLYLRKLGITRGQRKRITQAIDRLAGKLPLQAAGKEALDPRPPSASAVMDWMRRSELSGGNLAALVHRSSIRISGPRANPRVREAAQDLIGDHYLQRKRPVLTETKLLIDRKLSALAQAGEVPHDEARISMSTVKRMVLAVPPFERDVARFGPAYAKNKWRYSLAGLRVTRPLERYEIDHTILDVVVIDDTSGMPLGRPTITLIVDSFSGYVAGFFISFWGAGLASALAALKVAIAPKHDVTADQGLGQPWLPYGIPMLIVADNGLEFHSPQFHAVAMHLGTDLEFCPTRQPWFKPVVERTLGTLNLYLPASGRVEKPRNNYLPLRADKTAAITFGALCRGILKAVVEILPFERNARTLCRPFEKFSEGMEGLLPPSLPTSTEELNLIVAQSDTATVNHEGVVKNYLRYHSDGLRDLQRATGAKFSTTIKLDPNDISKLYVRDPVSGAWLCVPSCRPEYTTGLSIVQHKAIRARVKGDLNQRNADEMLIRSKLELIDEWNTQHIRGRRLKPTQLRGLAQLTSGHVLGPKPERGLAGGDSQPRLITESELRPMPTDIPTFEPIALRRRDAR</sequence>
<evidence type="ECO:0000256" key="1">
    <source>
        <dbReference type="SAM" id="MobiDB-lite"/>
    </source>
</evidence>
<evidence type="ECO:0000313" key="4">
    <source>
        <dbReference type="Proteomes" id="UP001064933"/>
    </source>
</evidence>
<keyword evidence="4" id="KW-1185">Reference proteome</keyword>
<feature type="region of interest" description="Disordered" evidence="1">
    <location>
        <begin position="645"/>
        <end position="670"/>
    </location>
</feature>
<proteinExistence type="predicted"/>
<protein>
    <submittedName>
        <fullName evidence="3">Transposase family protein</fullName>
    </submittedName>
</protein>
<name>A0ABY6B3R4_9BURK</name>
<evidence type="ECO:0000313" key="3">
    <source>
        <dbReference type="EMBL" id="UXH77915.1"/>
    </source>
</evidence>
<dbReference type="InterPro" id="IPR015378">
    <property type="entry name" value="Transposase-like_Mu_C"/>
</dbReference>
<dbReference type="PROSITE" id="PS50994">
    <property type="entry name" value="INTEGRASE"/>
    <property type="match status" value="1"/>
</dbReference>
<dbReference type="Gene3D" id="3.30.420.10">
    <property type="entry name" value="Ribonuclease H-like superfamily/Ribonuclease H"/>
    <property type="match status" value="1"/>
</dbReference>
<accession>A0ABY6B3R4</accession>